<dbReference type="EMBL" id="CP016757">
    <property type="protein sequence ID" value="ANZ43973.1"/>
    <property type="molecule type" value="Genomic_DNA"/>
</dbReference>
<protein>
    <submittedName>
        <fullName evidence="1">Uncharacterized protein</fullName>
    </submittedName>
</protein>
<reference evidence="1" key="1">
    <citation type="submission" date="2016-08" db="EMBL/GenBank/DDBJ databases">
        <title>Complete genome of Cloacibacillus porcorum.</title>
        <authorList>
            <person name="Looft T."/>
            <person name="Bayles D.O."/>
            <person name="Alt D.P."/>
        </authorList>
    </citation>
    <scope>NUCLEOTIDE SEQUENCE [LARGE SCALE GENOMIC DNA]</scope>
    <source>
        <strain evidence="1">CL-84</strain>
    </source>
</reference>
<evidence type="ECO:0000313" key="1">
    <source>
        <dbReference type="EMBL" id="ANZ43973.1"/>
    </source>
</evidence>
<dbReference type="KEGG" id="cpor:BED41_02005"/>
<accession>A0A1B2I1Y4</accession>
<sequence>MSYYGKYGADGHGGEVPAQNTVDNSSFGKPALRIVGGGGDKWLTGQQRPGSGTLSYGTVAGGERRDASDWQIPLPAAFWLVGVLLNPHVRGYIFRFLWLFVSKGVRPELYYLCSYVFDFILIVVVSWVVTCSARRYRGPAVWSLLAMALAAANIVFFIPTMMDAFRLYSHPFL</sequence>
<proteinExistence type="predicted"/>
<organism evidence="1 2">
    <name type="scientific">Cloacibacillus porcorum</name>
    <dbReference type="NCBI Taxonomy" id="1197717"/>
    <lineage>
        <taxon>Bacteria</taxon>
        <taxon>Thermotogati</taxon>
        <taxon>Synergistota</taxon>
        <taxon>Synergistia</taxon>
        <taxon>Synergistales</taxon>
        <taxon>Synergistaceae</taxon>
        <taxon>Cloacibacillus</taxon>
    </lineage>
</organism>
<dbReference type="GeneID" id="83056622"/>
<dbReference type="AlphaFoldDB" id="A0A1B2I1Y4"/>
<dbReference type="Proteomes" id="UP000093044">
    <property type="component" value="Chromosome"/>
</dbReference>
<keyword evidence="2" id="KW-1185">Reference proteome</keyword>
<name>A0A1B2I1Y4_9BACT</name>
<evidence type="ECO:0000313" key="2">
    <source>
        <dbReference type="Proteomes" id="UP000093044"/>
    </source>
</evidence>
<dbReference type="RefSeq" id="WP_066742439.1">
    <property type="nucleotide sequence ID" value="NZ_CALCLR010000114.1"/>
</dbReference>
<gene>
    <name evidence="1" type="ORF">BED41_02005</name>
</gene>